<feature type="chain" id="PRO_5041901475" evidence="4">
    <location>
        <begin position="29"/>
        <end position="283"/>
    </location>
</feature>
<evidence type="ECO:0000256" key="4">
    <source>
        <dbReference type="SAM" id="SignalP"/>
    </source>
</evidence>
<gene>
    <name evidence="6" type="ORF">QTG54_003602</name>
</gene>
<evidence type="ECO:0000313" key="7">
    <source>
        <dbReference type="Proteomes" id="UP001224775"/>
    </source>
</evidence>
<dbReference type="SMART" id="SM00382">
    <property type="entry name" value="AAA"/>
    <property type="match status" value="1"/>
</dbReference>
<dbReference type="PANTHER" id="PTHR42788">
    <property type="entry name" value="TAURINE IMPORT ATP-BINDING PROTEIN-RELATED"/>
    <property type="match status" value="1"/>
</dbReference>
<feature type="signal peptide" evidence="4">
    <location>
        <begin position="1"/>
        <end position="28"/>
    </location>
</feature>
<keyword evidence="1" id="KW-0813">Transport</keyword>
<keyword evidence="3" id="KW-0067">ATP-binding</keyword>
<evidence type="ECO:0000256" key="2">
    <source>
        <dbReference type="ARBA" id="ARBA00022741"/>
    </source>
</evidence>
<dbReference type="InterPro" id="IPR003439">
    <property type="entry name" value="ABC_transporter-like_ATP-bd"/>
</dbReference>
<dbReference type="CDD" id="cd00267">
    <property type="entry name" value="ABC_ATPase"/>
    <property type="match status" value="1"/>
</dbReference>
<dbReference type="InterPro" id="IPR050166">
    <property type="entry name" value="ABC_transporter_ATP-bind"/>
</dbReference>
<dbReference type="SUPFAM" id="SSF52540">
    <property type="entry name" value="P-loop containing nucleoside triphosphate hydrolases"/>
    <property type="match status" value="1"/>
</dbReference>
<evidence type="ECO:0000256" key="1">
    <source>
        <dbReference type="ARBA" id="ARBA00022448"/>
    </source>
</evidence>
<dbReference type="GO" id="GO:0016887">
    <property type="term" value="F:ATP hydrolysis activity"/>
    <property type="evidence" value="ECO:0007669"/>
    <property type="project" value="InterPro"/>
</dbReference>
<sequence length="283" mass="31011">MTETSLRLYHQLHSTMHLILTLAALVLALSSSAFELAVPARPSYVHIDKVSQQYPVTLFNKLFSSVPKREYALQDINLTFGQNDNGVILLVGRSASGKSTILRLIAGMEMPTQGCKQRGGIKYANLDQSGEIPESSEKSQPVILDGKPDFDDSLPLLERIIQMGPDDNMAQSKLLAATLSTYSVSMDKLSPSEQYLFSIACACMASVAPAIKEHNDEGSGMPYPILLLDELFDTEVPSTVEKCNKGITNLVECGAVVISATHRPITSKECQQELLRKRRKSAH</sequence>
<dbReference type="PANTHER" id="PTHR42788:SF13">
    <property type="entry name" value="ALIPHATIC SULFONATES IMPORT ATP-BINDING PROTEIN SSUB"/>
    <property type="match status" value="1"/>
</dbReference>
<comment type="caution">
    <text evidence="6">The sequence shown here is derived from an EMBL/GenBank/DDBJ whole genome shotgun (WGS) entry which is preliminary data.</text>
</comment>
<dbReference type="EMBL" id="JATAAI010000005">
    <property type="protein sequence ID" value="KAK1745678.1"/>
    <property type="molecule type" value="Genomic_DNA"/>
</dbReference>
<dbReference type="InterPro" id="IPR003593">
    <property type="entry name" value="AAA+_ATPase"/>
</dbReference>
<evidence type="ECO:0000259" key="5">
    <source>
        <dbReference type="SMART" id="SM00382"/>
    </source>
</evidence>
<accession>A0AAD9DHE9</accession>
<feature type="domain" description="AAA+ ATPase" evidence="5">
    <location>
        <begin position="84"/>
        <end position="278"/>
    </location>
</feature>
<dbReference type="Gene3D" id="3.40.50.300">
    <property type="entry name" value="P-loop containing nucleotide triphosphate hydrolases"/>
    <property type="match status" value="1"/>
</dbReference>
<dbReference type="Proteomes" id="UP001224775">
    <property type="component" value="Unassembled WGS sequence"/>
</dbReference>
<proteinExistence type="predicted"/>
<keyword evidence="2" id="KW-0547">Nucleotide-binding</keyword>
<dbReference type="Pfam" id="PF00005">
    <property type="entry name" value="ABC_tran"/>
    <property type="match status" value="1"/>
</dbReference>
<keyword evidence="7" id="KW-1185">Reference proteome</keyword>
<dbReference type="InterPro" id="IPR027417">
    <property type="entry name" value="P-loop_NTPase"/>
</dbReference>
<keyword evidence="4" id="KW-0732">Signal</keyword>
<protein>
    <submittedName>
        <fullName evidence="6">ABC transporter</fullName>
    </submittedName>
</protein>
<evidence type="ECO:0000313" key="6">
    <source>
        <dbReference type="EMBL" id="KAK1745678.1"/>
    </source>
</evidence>
<reference evidence="6" key="1">
    <citation type="submission" date="2023-06" db="EMBL/GenBank/DDBJ databases">
        <title>Survivors Of The Sea: Transcriptome response of Skeletonema marinoi to long-term dormancy.</title>
        <authorList>
            <person name="Pinder M.I.M."/>
            <person name="Kourtchenko O."/>
            <person name="Robertson E.K."/>
            <person name="Larsson T."/>
            <person name="Maumus F."/>
            <person name="Osuna-Cruz C.M."/>
            <person name="Vancaester E."/>
            <person name="Stenow R."/>
            <person name="Vandepoele K."/>
            <person name="Ploug H."/>
            <person name="Bruchert V."/>
            <person name="Godhe A."/>
            <person name="Topel M."/>
        </authorList>
    </citation>
    <scope>NUCLEOTIDE SEQUENCE</scope>
    <source>
        <strain evidence="6">R05AC</strain>
    </source>
</reference>
<organism evidence="6 7">
    <name type="scientific">Skeletonema marinoi</name>
    <dbReference type="NCBI Taxonomy" id="267567"/>
    <lineage>
        <taxon>Eukaryota</taxon>
        <taxon>Sar</taxon>
        <taxon>Stramenopiles</taxon>
        <taxon>Ochrophyta</taxon>
        <taxon>Bacillariophyta</taxon>
        <taxon>Coscinodiscophyceae</taxon>
        <taxon>Thalassiosirophycidae</taxon>
        <taxon>Thalassiosirales</taxon>
        <taxon>Skeletonemataceae</taxon>
        <taxon>Skeletonema</taxon>
        <taxon>Skeletonema marinoi-dohrnii complex</taxon>
    </lineage>
</organism>
<name>A0AAD9DHE9_9STRA</name>
<dbReference type="GO" id="GO:0005524">
    <property type="term" value="F:ATP binding"/>
    <property type="evidence" value="ECO:0007669"/>
    <property type="project" value="UniProtKB-KW"/>
</dbReference>
<dbReference type="AlphaFoldDB" id="A0AAD9DHE9"/>
<evidence type="ECO:0000256" key="3">
    <source>
        <dbReference type="ARBA" id="ARBA00022840"/>
    </source>
</evidence>